<reference evidence="12" key="2">
    <citation type="submission" date="2019-02" db="EMBL/GenBank/DDBJ databases">
        <title>Opniocepnalus argus Var Kimnra genome.</title>
        <authorList>
            <person name="Zhou C."/>
            <person name="Xiao S."/>
        </authorList>
    </citation>
    <scope>NUCLEOTIDE SEQUENCE [LARGE SCALE GENOMIC DNA]</scope>
</reference>
<organism evidence="11 12">
    <name type="scientific">Channa argus</name>
    <name type="common">Northern snakehead</name>
    <name type="synonym">Ophicephalus argus</name>
    <dbReference type="NCBI Taxonomy" id="215402"/>
    <lineage>
        <taxon>Eukaryota</taxon>
        <taxon>Metazoa</taxon>
        <taxon>Chordata</taxon>
        <taxon>Craniata</taxon>
        <taxon>Vertebrata</taxon>
        <taxon>Euteleostomi</taxon>
        <taxon>Actinopterygii</taxon>
        <taxon>Neopterygii</taxon>
        <taxon>Teleostei</taxon>
        <taxon>Neoteleostei</taxon>
        <taxon>Acanthomorphata</taxon>
        <taxon>Anabantaria</taxon>
        <taxon>Anabantiformes</taxon>
        <taxon>Channoidei</taxon>
        <taxon>Channidae</taxon>
        <taxon>Channa</taxon>
    </lineage>
</organism>
<dbReference type="AlphaFoldDB" id="A0A6G1Q3M6"/>
<reference evidence="11 12" key="1">
    <citation type="submission" date="2019-02" db="EMBL/GenBank/DDBJ databases">
        <title>Opniocepnalus argus genome.</title>
        <authorList>
            <person name="Zhou C."/>
            <person name="Xiao S."/>
        </authorList>
    </citation>
    <scope>NUCLEOTIDE SEQUENCE [LARGE SCALE GENOMIC DNA]</scope>
    <source>
        <strain evidence="11">OARG1902GOOAL</strain>
        <tissue evidence="11">Muscle</tissue>
    </source>
</reference>
<keyword evidence="7" id="KW-0804">Transcription</keyword>
<feature type="domain" description="BHLH" evidence="10">
    <location>
        <begin position="346"/>
        <end position="396"/>
    </location>
</feature>
<keyword evidence="6" id="KW-0238">DNA-binding</keyword>
<feature type="region of interest" description="Disordered" evidence="9">
    <location>
        <begin position="140"/>
        <end position="162"/>
    </location>
</feature>
<dbReference type="CDD" id="cd18909">
    <property type="entry name" value="bHLH_TCFL5"/>
    <property type="match status" value="1"/>
</dbReference>
<feature type="region of interest" description="Disordered" evidence="9">
    <location>
        <begin position="315"/>
        <end position="357"/>
    </location>
</feature>
<evidence type="ECO:0000259" key="10">
    <source>
        <dbReference type="PROSITE" id="PS50888"/>
    </source>
</evidence>
<dbReference type="InterPro" id="IPR036638">
    <property type="entry name" value="HLH_DNA-bd_sf"/>
</dbReference>
<dbReference type="InterPro" id="IPR011598">
    <property type="entry name" value="bHLH_dom"/>
</dbReference>
<evidence type="ECO:0000256" key="6">
    <source>
        <dbReference type="ARBA" id="ARBA00023125"/>
    </source>
</evidence>
<keyword evidence="3" id="KW-0221">Differentiation</keyword>
<feature type="compositionally biased region" description="Polar residues" evidence="9">
    <location>
        <begin position="315"/>
        <end position="326"/>
    </location>
</feature>
<dbReference type="PROSITE" id="PS50888">
    <property type="entry name" value="BHLH"/>
    <property type="match status" value="1"/>
</dbReference>
<dbReference type="SUPFAM" id="SSF47459">
    <property type="entry name" value="HLH, helix-loop-helix DNA-binding domain"/>
    <property type="match status" value="1"/>
</dbReference>
<dbReference type="PANTHER" id="PTHR15402">
    <property type="entry name" value="TRANSCRIPTION FACTOR-LIKE 5 PROTEIN"/>
    <property type="match status" value="1"/>
</dbReference>
<dbReference type="PANTHER" id="PTHR15402:SF2">
    <property type="entry name" value="TRANSCRIPTION FACTOR LIKE 5"/>
    <property type="match status" value="1"/>
</dbReference>
<evidence type="ECO:0000256" key="1">
    <source>
        <dbReference type="ARBA" id="ARBA00004123"/>
    </source>
</evidence>
<evidence type="ECO:0000256" key="9">
    <source>
        <dbReference type="SAM" id="MobiDB-lite"/>
    </source>
</evidence>
<keyword evidence="4" id="KW-0744">Spermatogenesis</keyword>
<protein>
    <submittedName>
        <fullName evidence="11">Transcription factor-like 5 protein Cha transcription factor HPV-16 E2-binding protein 1</fullName>
    </submittedName>
</protein>
<feature type="compositionally biased region" description="Polar residues" evidence="9">
    <location>
        <begin position="145"/>
        <end position="155"/>
    </location>
</feature>
<dbReference type="GO" id="GO:0000981">
    <property type="term" value="F:DNA-binding transcription factor activity, RNA polymerase II-specific"/>
    <property type="evidence" value="ECO:0007669"/>
    <property type="project" value="TreeGrafter"/>
</dbReference>
<dbReference type="GO" id="GO:0005634">
    <property type="term" value="C:nucleus"/>
    <property type="evidence" value="ECO:0007669"/>
    <property type="project" value="UniProtKB-SubCell"/>
</dbReference>
<dbReference type="GO" id="GO:0007283">
    <property type="term" value="P:spermatogenesis"/>
    <property type="evidence" value="ECO:0007669"/>
    <property type="project" value="UniProtKB-KW"/>
</dbReference>
<dbReference type="GO" id="GO:0046983">
    <property type="term" value="F:protein dimerization activity"/>
    <property type="evidence" value="ECO:0007669"/>
    <property type="project" value="InterPro"/>
</dbReference>
<evidence type="ECO:0000256" key="3">
    <source>
        <dbReference type="ARBA" id="ARBA00022782"/>
    </source>
</evidence>
<evidence type="ECO:0000313" key="11">
    <source>
        <dbReference type="EMBL" id="KAF3697102.1"/>
    </source>
</evidence>
<proteinExistence type="predicted"/>
<evidence type="ECO:0000313" key="12">
    <source>
        <dbReference type="Proteomes" id="UP000503349"/>
    </source>
</evidence>
<name>A0A6G1Q3M6_CHAAH</name>
<dbReference type="EMBL" id="CM015723">
    <property type="protein sequence ID" value="KAF3697102.1"/>
    <property type="molecule type" value="Genomic_DNA"/>
</dbReference>
<sequence>MPTFSSAHKTTNVSPSSREHVCDSVGLTLSQSEGLTHDQMHTMGNELGVMEMTEVEYTHLQQLIQAHMEAQFGSPEGADVRPHPATAMAKDATGSTGISPFTSTQAIDLTTSTDEHCLVMPGEKTPASYGEVPGHVLAKIRGEDSPNSNRGTSSQKRSKSAARVCLEKRFSSMAAESTRPQDIQSTVLNNFLTILQQSAEAQEAVIHPQMQKWMKTNRANPFEVSSPYVGAVFTPVSSMCGQMIGHIPQIIEPSKHQGSIIPKSFSFNFHPERIATKAHYISSSSQVEEQQFVNIQSEVVTPAAYREHDHACISQPSNAGKVSTKTAGEARKCPRKKAQPCASLNQRRERHNSKERERRKKIRLCCDELNMLVPFCDSVTDKVTTLQWTTAYLRYINKMYGDTFKEGFQKSLTDKKGLIFKPSTSSGPDTQELDETLSISFVNEQ</sequence>
<dbReference type="Pfam" id="PF00010">
    <property type="entry name" value="HLH"/>
    <property type="match status" value="1"/>
</dbReference>
<dbReference type="Gene3D" id="4.10.280.10">
    <property type="entry name" value="Helix-loop-helix DNA-binding domain"/>
    <property type="match status" value="1"/>
</dbReference>
<comment type="subcellular location">
    <subcellularLocation>
        <location evidence="1">Nucleus</location>
    </subcellularLocation>
</comment>
<dbReference type="SMART" id="SM00353">
    <property type="entry name" value="HLH"/>
    <property type="match status" value="1"/>
</dbReference>
<accession>A0A6G1Q3M6</accession>
<evidence type="ECO:0000256" key="5">
    <source>
        <dbReference type="ARBA" id="ARBA00023015"/>
    </source>
</evidence>
<feature type="compositionally biased region" description="Basic residues" evidence="9">
    <location>
        <begin position="348"/>
        <end position="357"/>
    </location>
</feature>
<keyword evidence="2" id="KW-0217">Developmental protein</keyword>
<keyword evidence="5" id="KW-0805">Transcription regulation</keyword>
<dbReference type="InterPro" id="IPR039583">
    <property type="entry name" value="TCFL5/SOLH1/2"/>
</dbReference>
<keyword evidence="8" id="KW-0539">Nucleus</keyword>
<dbReference type="GO" id="GO:0030154">
    <property type="term" value="P:cell differentiation"/>
    <property type="evidence" value="ECO:0007669"/>
    <property type="project" value="UniProtKB-KW"/>
</dbReference>
<dbReference type="Proteomes" id="UP000503349">
    <property type="component" value="Chromosome 12"/>
</dbReference>
<dbReference type="GO" id="GO:0000978">
    <property type="term" value="F:RNA polymerase II cis-regulatory region sequence-specific DNA binding"/>
    <property type="evidence" value="ECO:0007669"/>
    <property type="project" value="TreeGrafter"/>
</dbReference>
<evidence type="ECO:0000256" key="7">
    <source>
        <dbReference type="ARBA" id="ARBA00023163"/>
    </source>
</evidence>
<evidence type="ECO:0000256" key="4">
    <source>
        <dbReference type="ARBA" id="ARBA00022871"/>
    </source>
</evidence>
<dbReference type="FunFam" id="4.10.280.10:FF:000057">
    <property type="entry name" value="transcription factor-like 5 protein-like"/>
    <property type="match status" value="1"/>
</dbReference>
<keyword evidence="12" id="KW-1185">Reference proteome</keyword>
<gene>
    <name evidence="11" type="ORF">EXN66_Car012782</name>
</gene>
<evidence type="ECO:0000256" key="8">
    <source>
        <dbReference type="ARBA" id="ARBA00023242"/>
    </source>
</evidence>
<evidence type="ECO:0000256" key="2">
    <source>
        <dbReference type="ARBA" id="ARBA00022473"/>
    </source>
</evidence>